<evidence type="ECO:0000256" key="1">
    <source>
        <dbReference type="SAM" id="Phobius"/>
    </source>
</evidence>
<organism evidence="2 3">
    <name type="scientific">Crepidotus variabilis</name>
    <dbReference type="NCBI Taxonomy" id="179855"/>
    <lineage>
        <taxon>Eukaryota</taxon>
        <taxon>Fungi</taxon>
        <taxon>Dikarya</taxon>
        <taxon>Basidiomycota</taxon>
        <taxon>Agaricomycotina</taxon>
        <taxon>Agaricomycetes</taxon>
        <taxon>Agaricomycetidae</taxon>
        <taxon>Agaricales</taxon>
        <taxon>Agaricineae</taxon>
        <taxon>Crepidotaceae</taxon>
        <taxon>Crepidotus</taxon>
    </lineage>
</organism>
<keyword evidence="3" id="KW-1185">Reference proteome</keyword>
<protein>
    <submittedName>
        <fullName evidence="2">Uncharacterized protein</fullName>
    </submittedName>
</protein>
<evidence type="ECO:0000313" key="2">
    <source>
        <dbReference type="EMBL" id="KAF9523558.1"/>
    </source>
</evidence>
<keyword evidence="1" id="KW-1133">Transmembrane helix</keyword>
<accession>A0A9P6E708</accession>
<reference evidence="2" key="1">
    <citation type="submission" date="2020-11" db="EMBL/GenBank/DDBJ databases">
        <authorList>
            <consortium name="DOE Joint Genome Institute"/>
            <person name="Ahrendt S."/>
            <person name="Riley R."/>
            <person name="Andreopoulos W."/>
            <person name="Labutti K."/>
            <person name="Pangilinan J."/>
            <person name="Ruiz-Duenas F.J."/>
            <person name="Barrasa J.M."/>
            <person name="Sanchez-Garcia M."/>
            <person name="Camarero S."/>
            <person name="Miyauchi S."/>
            <person name="Serrano A."/>
            <person name="Linde D."/>
            <person name="Babiker R."/>
            <person name="Drula E."/>
            <person name="Ayuso-Fernandez I."/>
            <person name="Pacheco R."/>
            <person name="Padilla G."/>
            <person name="Ferreira P."/>
            <person name="Barriuso J."/>
            <person name="Kellner H."/>
            <person name="Castanera R."/>
            <person name="Alfaro M."/>
            <person name="Ramirez L."/>
            <person name="Pisabarro A.G."/>
            <person name="Kuo A."/>
            <person name="Tritt A."/>
            <person name="Lipzen A."/>
            <person name="He G."/>
            <person name="Yan M."/>
            <person name="Ng V."/>
            <person name="Cullen D."/>
            <person name="Martin F."/>
            <person name="Rosso M.-N."/>
            <person name="Henrissat B."/>
            <person name="Hibbett D."/>
            <person name="Martinez A.T."/>
            <person name="Grigoriev I.V."/>
        </authorList>
    </citation>
    <scope>NUCLEOTIDE SEQUENCE</scope>
    <source>
        <strain evidence="2">CBS 506.95</strain>
    </source>
</reference>
<dbReference type="EMBL" id="MU157915">
    <property type="protein sequence ID" value="KAF9523558.1"/>
    <property type="molecule type" value="Genomic_DNA"/>
</dbReference>
<sequence length="63" mass="7022">MWSPTGPQRYIGVTIFFTPDNPLLLPAPILLSFLVALSLSFHQAGLIYNLPCCPGMPRAWLQH</sequence>
<keyword evidence="1" id="KW-0812">Transmembrane</keyword>
<dbReference type="Proteomes" id="UP000807306">
    <property type="component" value="Unassembled WGS sequence"/>
</dbReference>
<dbReference type="AlphaFoldDB" id="A0A9P6E708"/>
<keyword evidence="1" id="KW-0472">Membrane</keyword>
<gene>
    <name evidence="2" type="ORF">CPB83DRAFT_862708</name>
</gene>
<feature type="transmembrane region" description="Helical" evidence="1">
    <location>
        <begin position="23"/>
        <end position="41"/>
    </location>
</feature>
<comment type="caution">
    <text evidence="2">The sequence shown here is derived from an EMBL/GenBank/DDBJ whole genome shotgun (WGS) entry which is preliminary data.</text>
</comment>
<evidence type="ECO:0000313" key="3">
    <source>
        <dbReference type="Proteomes" id="UP000807306"/>
    </source>
</evidence>
<proteinExistence type="predicted"/>
<name>A0A9P6E708_9AGAR</name>